<name>A0A286GWE8_9PROT</name>
<dbReference type="OrthoDB" id="5525831at2"/>
<evidence type="ECO:0000313" key="2">
    <source>
        <dbReference type="Proteomes" id="UP000219621"/>
    </source>
</evidence>
<dbReference type="Pfam" id="PF06080">
    <property type="entry name" value="DUF938"/>
    <property type="match status" value="1"/>
</dbReference>
<sequence>MTSPTQDAKRSAPAVARNRDPILTVLQRVLPERGLVLEIASGTGEHAVHFATGLPDLTWQPTDRGPEALASIDAWAAEAGAANLRPALALDVTAQPWPLARADAVVCINMIHIAPPAATEGLLRGAAAVLPEGAPLYLYGPFKVGGFHTADSNMAFEAWLKEQDPDYGLRNLEDVAELAAMLGFAAPETVQMPANNLSVIFRRR</sequence>
<gene>
    <name evidence="1" type="ORF">SAMN05421508_11016</name>
</gene>
<dbReference type="RefSeq" id="WP_097280861.1">
    <property type="nucleotide sequence ID" value="NZ_OCNJ01000010.1"/>
</dbReference>
<dbReference type="PANTHER" id="PTHR20974">
    <property type="entry name" value="UPF0585 PROTEIN CG18661"/>
    <property type="match status" value="1"/>
</dbReference>
<accession>A0A286GWE8</accession>
<dbReference type="InterPro" id="IPR029063">
    <property type="entry name" value="SAM-dependent_MTases_sf"/>
</dbReference>
<dbReference type="EMBL" id="OCNJ01000010">
    <property type="protein sequence ID" value="SOD99823.1"/>
    <property type="molecule type" value="Genomic_DNA"/>
</dbReference>
<keyword evidence="2" id="KW-1185">Reference proteome</keyword>
<dbReference type="Gene3D" id="3.40.50.150">
    <property type="entry name" value="Vaccinia Virus protein VP39"/>
    <property type="match status" value="1"/>
</dbReference>
<dbReference type="PANTHER" id="PTHR20974:SF0">
    <property type="entry name" value="UPF0585 PROTEIN CG18661"/>
    <property type="match status" value="1"/>
</dbReference>
<dbReference type="SUPFAM" id="SSF53335">
    <property type="entry name" value="S-adenosyl-L-methionine-dependent methyltransferases"/>
    <property type="match status" value="1"/>
</dbReference>
<dbReference type="Proteomes" id="UP000219621">
    <property type="component" value="Unassembled WGS sequence"/>
</dbReference>
<reference evidence="1 2" key="1">
    <citation type="submission" date="2017-09" db="EMBL/GenBank/DDBJ databases">
        <authorList>
            <person name="Ehlers B."/>
            <person name="Leendertz F.H."/>
        </authorList>
    </citation>
    <scope>NUCLEOTIDE SEQUENCE [LARGE SCALE GENOMIC DNA]</scope>
    <source>
        <strain evidence="1 2">USBA 140</strain>
    </source>
</reference>
<evidence type="ECO:0008006" key="3">
    <source>
        <dbReference type="Google" id="ProtNLM"/>
    </source>
</evidence>
<dbReference type="InterPro" id="IPR010342">
    <property type="entry name" value="DUF938"/>
</dbReference>
<proteinExistence type="predicted"/>
<protein>
    <recommendedName>
        <fullName evidence="3">DUF938 domain-containing protein</fullName>
    </recommendedName>
</protein>
<dbReference type="AlphaFoldDB" id="A0A286GWE8"/>
<evidence type="ECO:0000313" key="1">
    <source>
        <dbReference type="EMBL" id="SOD99823.1"/>
    </source>
</evidence>
<organism evidence="1 2">
    <name type="scientific">Caenispirillum bisanense</name>
    <dbReference type="NCBI Taxonomy" id="414052"/>
    <lineage>
        <taxon>Bacteria</taxon>
        <taxon>Pseudomonadati</taxon>
        <taxon>Pseudomonadota</taxon>
        <taxon>Alphaproteobacteria</taxon>
        <taxon>Rhodospirillales</taxon>
        <taxon>Novispirillaceae</taxon>
        <taxon>Caenispirillum</taxon>
    </lineage>
</organism>